<dbReference type="NCBIfam" id="NF006618">
    <property type="entry name" value="PRK09185.1"/>
    <property type="match status" value="1"/>
</dbReference>
<keyword evidence="3 4" id="KW-0808">Transferase</keyword>
<protein>
    <submittedName>
        <fullName evidence="7">3-oxoacyl-[acyl-carrier-protein] synthase-1</fullName>
    </submittedName>
</protein>
<evidence type="ECO:0000313" key="9">
    <source>
        <dbReference type="Proteomes" id="UP000239648"/>
    </source>
</evidence>
<evidence type="ECO:0000256" key="3">
    <source>
        <dbReference type="ARBA" id="ARBA00022679"/>
    </source>
</evidence>
<evidence type="ECO:0000313" key="6">
    <source>
        <dbReference type="EMBL" id="PPK52093.1"/>
    </source>
</evidence>
<accession>A0A2S6G7Q0</accession>
<dbReference type="EMBL" id="PTIU01000007">
    <property type="protein sequence ID" value="PPK55219.1"/>
    <property type="molecule type" value="Genomic_DNA"/>
</dbReference>
<evidence type="ECO:0000259" key="5">
    <source>
        <dbReference type="PROSITE" id="PS52004"/>
    </source>
</evidence>
<gene>
    <name evidence="7" type="ORF">B0H24_1007130</name>
    <name evidence="6" type="ORF">BY455_10717</name>
</gene>
<dbReference type="PROSITE" id="PS00606">
    <property type="entry name" value="KS3_1"/>
    <property type="match status" value="1"/>
</dbReference>
<evidence type="ECO:0000256" key="4">
    <source>
        <dbReference type="RuleBase" id="RU003694"/>
    </source>
</evidence>
<evidence type="ECO:0000313" key="7">
    <source>
        <dbReference type="EMBL" id="PPK55219.1"/>
    </source>
</evidence>
<reference evidence="7 8" key="2">
    <citation type="submission" date="2018-02" db="EMBL/GenBank/DDBJ databases">
        <title>Subsurface microbial communities from deep shales in Ohio and West Virginia, USA.</title>
        <authorList>
            <person name="Wrighton K."/>
        </authorList>
    </citation>
    <scope>NUCLEOTIDE SEQUENCE [LARGE SCALE GENOMIC DNA]</scope>
    <source>
        <strain evidence="7 8">UTICA-S1B9</strain>
    </source>
</reference>
<dbReference type="Pfam" id="PF02801">
    <property type="entry name" value="Ketoacyl-synt_C"/>
    <property type="match status" value="1"/>
</dbReference>
<dbReference type="Proteomes" id="UP000239446">
    <property type="component" value="Unassembled WGS sequence"/>
</dbReference>
<sequence>MTAPVYLHKPAVVCALGETTDQVADALFNSAQKQLTFTDAFSPDHTLPLGVIDAELPALTGNAASRNNRLLLKALEQLQASVDALLDSYPSHRIGVVLGTSTSGIGDAEKAFDEEQPDGLPDWYHYSMQEIGAPAQFLARHLGLSGPATTISTACSSSAKALASARRLLQTGVCDAVICGGVDTLCRLTVNGFDALDSVSKAICNPMSQNRDGINIGEAVSLFVMSHDAGPVRLSGVGESSDAHHISAPHPEGIGARNAIETALADAGLAPDRIGYINLHGTATPQNDSMESRAVAGLFTGPLPCSSTKPLTGHTLGAAGALEAAFCWLTLVSDGRLPPHWWDGQTDEQLPELALVQPGDSLPQAPLHVLSNSFAFGGNNIALILSAAE</sequence>
<dbReference type="PANTHER" id="PTHR11712">
    <property type="entry name" value="POLYKETIDE SYNTHASE-RELATED"/>
    <property type="match status" value="1"/>
</dbReference>
<dbReference type="Pfam" id="PF00109">
    <property type="entry name" value="ketoacyl-synt"/>
    <property type="match status" value="1"/>
</dbReference>
<dbReference type="RefSeq" id="WP_104415784.1">
    <property type="nucleotide sequence ID" value="NZ_PTIT01000007.1"/>
</dbReference>
<dbReference type="SUPFAM" id="SSF53901">
    <property type="entry name" value="Thiolase-like"/>
    <property type="match status" value="2"/>
</dbReference>
<evidence type="ECO:0000256" key="1">
    <source>
        <dbReference type="ARBA" id="ARBA00005194"/>
    </source>
</evidence>
<feature type="domain" description="Ketosynthase family 3 (KS3)" evidence="5">
    <location>
        <begin position="1"/>
        <end position="387"/>
    </location>
</feature>
<dbReference type="OrthoDB" id="9808669at2"/>
<dbReference type="EMBL" id="PTIT01000007">
    <property type="protein sequence ID" value="PPK52093.1"/>
    <property type="molecule type" value="Genomic_DNA"/>
</dbReference>
<dbReference type="GO" id="GO:0005829">
    <property type="term" value="C:cytosol"/>
    <property type="evidence" value="ECO:0007669"/>
    <property type="project" value="TreeGrafter"/>
</dbReference>
<comment type="similarity">
    <text evidence="2 4">Belongs to the thiolase-like superfamily. Beta-ketoacyl-ACP synthases family.</text>
</comment>
<dbReference type="STRING" id="930118.SAMN05216429_11061"/>
<dbReference type="Proteomes" id="UP000239648">
    <property type="component" value="Unassembled WGS sequence"/>
</dbReference>
<dbReference type="PANTHER" id="PTHR11712:SF320">
    <property type="entry name" value="BETA-KETOACYL SYNTHASE"/>
    <property type="match status" value="1"/>
</dbReference>
<dbReference type="InterPro" id="IPR020841">
    <property type="entry name" value="PKS_Beta-ketoAc_synthase_dom"/>
</dbReference>
<dbReference type="GO" id="GO:0004315">
    <property type="term" value="F:3-oxoacyl-[acyl-carrier-protein] synthase activity"/>
    <property type="evidence" value="ECO:0007669"/>
    <property type="project" value="InterPro"/>
</dbReference>
<evidence type="ECO:0000313" key="8">
    <source>
        <dbReference type="Proteomes" id="UP000239446"/>
    </source>
</evidence>
<proteinExistence type="inferred from homology"/>
<dbReference type="Gene3D" id="3.40.47.10">
    <property type="match status" value="1"/>
</dbReference>
<organism evidence="7 8">
    <name type="scientific">Marinobacter persicus</name>
    <dbReference type="NCBI Taxonomy" id="930118"/>
    <lineage>
        <taxon>Bacteria</taxon>
        <taxon>Pseudomonadati</taxon>
        <taxon>Pseudomonadota</taxon>
        <taxon>Gammaproteobacteria</taxon>
        <taxon>Pseudomonadales</taxon>
        <taxon>Marinobacteraceae</taxon>
        <taxon>Marinobacter</taxon>
    </lineage>
</organism>
<comment type="pathway">
    <text evidence="1">Lipid metabolism; fatty acid biosynthesis.</text>
</comment>
<name>A0A2S6G7Q0_9GAMM</name>
<dbReference type="GO" id="GO:0006633">
    <property type="term" value="P:fatty acid biosynthetic process"/>
    <property type="evidence" value="ECO:0007669"/>
    <property type="project" value="UniProtKB-UniPathway"/>
</dbReference>
<reference evidence="6 9" key="1">
    <citation type="submission" date="2018-02" db="EMBL/GenBank/DDBJ databases">
        <title>Deep subsurface shale carbon reservoir microbial communities from Ohio and West Virginia, USA.</title>
        <authorList>
            <person name="Wrighton K."/>
        </authorList>
    </citation>
    <scope>NUCLEOTIDE SEQUENCE [LARGE SCALE GENOMIC DNA]</scope>
    <source>
        <strain evidence="6 9">UTICA-S1B6</strain>
    </source>
</reference>
<comment type="caution">
    <text evidence="7">The sequence shown here is derived from an EMBL/GenBank/DDBJ whole genome shotgun (WGS) entry which is preliminary data.</text>
</comment>
<dbReference type="AlphaFoldDB" id="A0A2S6G7Q0"/>
<dbReference type="UniPathway" id="UPA00094"/>
<keyword evidence="9" id="KW-1185">Reference proteome</keyword>
<dbReference type="InterPro" id="IPR018201">
    <property type="entry name" value="Ketoacyl_synth_AS"/>
</dbReference>
<dbReference type="InterPro" id="IPR014030">
    <property type="entry name" value="Ketoacyl_synth_N"/>
</dbReference>
<dbReference type="PROSITE" id="PS52004">
    <property type="entry name" value="KS3_2"/>
    <property type="match status" value="1"/>
</dbReference>
<dbReference type="InterPro" id="IPR016039">
    <property type="entry name" value="Thiolase-like"/>
</dbReference>
<dbReference type="InterPro" id="IPR000794">
    <property type="entry name" value="Beta-ketoacyl_synthase"/>
</dbReference>
<dbReference type="SMART" id="SM00825">
    <property type="entry name" value="PKS_KS"/>
    <property type="match status" value="1"/>
</dbReference>
<evidence type="ECO:0000256" key="2">
    <source>
        <dbReference type="ARBA" id="ARBA00008467"/>
    </source>
</evidence>
<dbReference type="InterPro" id="IPR014031">
    <property type="entry name" value="Ketoacyl_synth_C"/>
</dbReference>